<dbReference type="GO" id="GO:0005524">
    <property type="term" value="F:ATP binding"/>
    <property type="evidence" value="ECO:0007669"/>
    <property type="project" value="UniProtKB-UniRule"/>
</dbReference>
<sequence>MKKRSVPRTAQKGSTSCQLPFSPMKSILKKRLVSIRPTRAERMSVPRPIDNSIPTHRPHLNSSRLAMPLPVLLALLCALHAPASSASTETYSLSPGQLLAGGDKLVSSGGKFALGFIQIPGSDSKPSGSGGNSTQLRIWFNRVPKLTSVWVANRGGSPVTGAASPELTISGDGNLVIVDHGKVAWSTQAAATASNNRTVLLLLDTGNLVLRSASDVLWQSFDHPTDTLLPGATIGLDKVTGRSRRLVSSKNRIDQALGLYSMELGRSGVVQMLWDSSVPYWSSGEWNGGYFSSVPGMTARHLFGFTFVNDDREVSFAYHLLDETITMYSFLDVSGQRKVLAWHEATQNWATVYTHPTAQCEVHAACGPFTVCDDNAPTRCSCMKGFSVGSPEDWDLDDRSTSGCRRNTQLNCASISSGTMVGMADMFYTMPSVRLPYNPHSAVGHVASAVECEQVCLSNCSCSAYTFGSGGCSMWHGGLLNVKQHHQIDGASSGDGEILHIRLAAKEFRTRKNNNVVIILGAIGAGLNALGILVLIVVLRRTRRNKRYSETLDKIHGGSGLVSFRYSDLRRATRDFSEKIGAGGFGSVFKGSLNDSTTIAVKRLHGCYQQEKQFRAEVSSIGILHHTNLVKIVGFCCEGDKKLLVYEHMPNSSLDAHLFRSSAKTLNWRTRYQIALGVARGLAYLHESCLDYIIHCDIKPQNILLDALFVPKIADFGMAKLLTRDFSRVMTTTRGTIGYLAPEWISGVAITPKVDVYGYGMVLLEIISGRMNANGECGSSGDGIVYFPIQVARKLLEGNVTSFVDDRLNGDVIIDEVERACKVACWCIQDREFERPTMGKVVQILEGLVEVDTPPMPKLLEAIAGRSNSACT</sequence>
<keyword evidence="5 19" id="KW-0812">Transmembrane</keyword>
<name>A0A7H4LID6_WHEAT</name>
<evidence type="ECO:0000256" key="8">
    <source>
        <dbReference type="ARBA" id="ARBA00022777"/>
    </source>
</evidence>
<dbReference type="PROSITE" id="PS00108">
    <property type="entry name" value="PROTEIN_KINASE_ST"/>
    <property type="match status" value="1"/>
</dbReference>
<dbReference type="PROSITE" id="PS50948">
    <property type="entry name" value="PAN"/>
    <property type="match status" value="1"/>
</dbReference>
<dbReference type="FunFam" id="1.10.510.10:FF:000227">
    <property type="entry name" value="Serine/threonine-protein kinase"/>
    <property type="match status" value="1"/>
</dbReference>
<evidence type="ECO:0000313" key="23">
    <source>
        <dbReference type="EMBL" id="SPT18374.1"/>
    </source>
</evidence>
<dbReference type="GO" id="GO:0051707">
    <property type="term" value="P:response to other organism"/>
    <property type="evidence" value="ECO:0007669"/>
    <property type="project" value="UniProtKB-ARBA"/>
</dbReference>
<dbReference type="Pfam" id="PF08276">
    <property type="entry name" value="PAN_2"/>
    <property type="match status" value="1"/>
</dbReference>
<dbReference type="PANTHER" id="PTHR47974:SF19">
    <property type="entry name" value="RECEPTOR-LIKE SERINE_THREONINE-PROTEIN KINASE"/>
    <property type="match status" value="1"/>
</dbReference>
<dbReference type="Pfam" id="PF00069">
    <property type="entry name" value="Pkinase"/>
    <property type="match status" value="1"/>
</dbReference>
<reference evidence="23 24" key="1">
    <citation type="submission" date="2018-05" db="EMBL/GenBank/DDBJ databases">
        <authorList>
            <person name="Thind KAUR A."/>
        </authorList>
    </citation>
    <scope>NUCLEOTIDE SEQUENCE [LARGE SCALE GENOMIC DNA]</scope>
</reference>
<dbReference type="PROSITE" id="PS00107">
    <property type="entry name" value="PROTEIN_KINASE_ATP"/>
    <property type="match status" value="1"/>
</dbReference>
<comment type="subcellular location">
    <subcellularLocation>
        <location evidence="1">Membrane</location>
        <topology evidence="1">Single-pass type I membrane protein</topology>
    </subcellularLocation>
</comment>
<gene>
    <name evidence="23" type="ORF">CAMPLR22A2D_LOCUS2987</name>
</gene>
<keyword evidence="10 19" id="KW-1133">Transmembrane helix</keyword>
<organism evidence="23 24">
    <name type="scientific">Triticum aestivum</name>
    <name type="common">Wheat</name>
    <dbReference type="NCBI Taxonomy" id="4565"/>
    <lineage>
        <taxon>Eukaryota</taxon>
        <taxon>Viridiplantae</taxon>
        <taxon>Streptophyta</taxon>
        <taxon>Embryophyta</taxon>
        <taxon>Tracheophyta</taxon>
        <taxon>Spermatophyta</taxon>
        <taxon>Magnoliopsida</taxon>
        <taxon>Liliopsida</taxon>
        <taxon>Poales</taxon>
        <taxon>Poaceae</taxon>
        <taxon>BOP clade</taxon>
        <taxon>Pooideae</taxon>
        <taxon>Triticodae</taxon>
        <taxon>Triticeae</taxon>
        <taxon>Triticinae</taxon>
        <taxon>Triticum</taxon>
    </lineage>
</organism>
<evidence type="ECO:0000256" key="11">
    <source>
        <dbReference type="ARBA" id="ARBA00023136"/>
    </source>
</evidence>
<dbReference type="Proteomes" id="UP000280104">
    <property type="component" value="Chromosome II"/>
</dbReference>
<keyword evidence="3" id="KW-0245">EGF-like domain</keyword>
<evidence type="ECO:0000256" key="1">
    <source>
        <dbReference type="ARBA" id="ARBA00004479"/>
    </source>
</evidence>
<dbReference type="FunFam" id="3.30.200.20:FF:000059">
    <property type="entry name" value="S-receptor-like serine/threonine-protein kinase"/>
    <property type="match status" value="1"/>
</dbReference>
<dbReference type="PROSITE" id="PS50927">
    <property type="entry name" value="BULB_LECTIN"/>
    <property type="match status" value="1"/>
</dbReference>
<dbReference type="PIRSF" id="PIRSF000641">
    <property type="entry name" value="SRK"/>
    <property type="match status" value="1"/>
</dbReference>
<keyword evidence="14" id="KW-0325">Glycoprotein</keyword>
<dbReference type="CDD" id="cd01098">
    <property type="entry name" value="PAN_AP_plant"/>
    <property type="match status" value="1"/>
</dbReference>
<dbReference type="CDD" id="cd14066">
    <property type="entry name" value="STKc_IRAK"/>
    <property type="match status" value="1"/>
</dbReference>
<dbReference type="SMART" id="SM00108">
    <property type="entry name" value="B_lectin"/>
    <property type="match status" value="1"/>
</dbReference>
<evidence type="ECO:0000256" key="4">
    <source>
        <dbReference type="ARBA" id="ARBA00022679"/>
    </source>
</evidence>
<evidence type="ECO:0000259" key="22">
    <source>
        <dbReference type="PROSITE" id="PS50948"/>
    </source>
</evidence>
<comment type="catalytic activity">
    <reaction evidence="16 17">
        <text>L-seryl-[protein] + ATP = O-phospho-L-seryl-[protein] + ADP + H(+)</text>
        <dbReference type="Rhea" id="RHEA:17989"/>
        <dbReference type="Rhea" id="RHEA-COMP:9863"/>
        <dbReference type="Rhea" id="RHEA-COMP:11604"/>
        <dbReference type="ChEBI" id="CHEBI:15378"/>
        <dbReference type="ChEBI" id="CHEBI:29999"/>
        <dbReference type="ChEBI" id="CHEBI:30616"/>
        <dbReference type="ChEBI" id="CHEBI:83421"/>
        <dbReference type="ChEBI" id="CHEBI:456216"/>
        <dbReference type="EC" id="2.7.11.1"/>
    </reaction>
</comment>
<evidence type="ECO:0000256" key="19">
    <source>
        <dbReference type="SAM" id="Phobius"/>
    </source>
</evidence>
<keyword evidence="11 19" id="KW-0472">Membrane</keyword>
<feature type="binding site" evidence="18">
    <location>
        <position position="602"/>
    </location>
    <ligand>
        <name>ATP</name>
        <dbReference type="ChEBI" id="CHEBI:30616"/>
    </ligand>
</feature>
<evidence type="ECO:0000256" key="2">
    <source>
        <dbReference type="ARBA" id="ARBA00022527"/>
    </source>
</evidence>
<feature type="transmembrane region" description="Helical" evidence="19">
    <location>
        <begin position="516"/>
        <end position="539"/>
    </location>
</feature>
<evidence type="ECO:0000256" key="12">
    <source>
        <dbReference type="ARBA" id="ARBA00023157"/>
    </source>
</evidence>
<dbReference type="InterPro" id="IPR024171">
    <property type="entry name" value="SRK-like_kinase"/>
</dbReference>
<comment type="similarity">
    <text evidence="17">Belongs to the protein kinase superfamily. Ser/Thr protein kinase family.</text>
</comment>
<keyword evidence="9 17" id="KW-0067">ATP-binding</keyword>
<comment type="catalytic activity">
    <reaction evidence="15 17">
        <text>L-threonyl-[protein] + ATP = O-phospho-L-threonyl-[protein] + ADP + H(+)</text>
        <dbReference type="Rhea" id="RHEA:46608"/>
        <dbReference type="Rhea" id="RHEA-COMP:11060"/>
        <dbReference type="Rhea" id="RHEA-COMP:11605"/>
        <dbReference type="ChEBI" id="CHEBI:15378"/>
        <dbReference type="ChEBI" id="CHEBI:30013"/>
        <dbReference type="ChEBI" id="CHEBI:30616"/>
        <dbReference type="ChEBI" id="CHEBI:61977"/>
        <dbReference type="ChEBI" id="CHEBI:456216"/>
        <dbReference type="EC" id="2.7.11.1"/>
    </reaction>
</comment>
<evidence type="ECO:0000256" key="6">
    <source>
        <dbReference type="ARBA" id="ARBA00022729"/>
    </source>
</evidence>
<dbReference type="InterPro" id="IPR001480">
    <property type="entry name" value="Bulb-type_lectin_dom"/>
</dbReference>
<keyword evidence="12" id="KW-1015">Disulfide bond</keyword>
<evidence type="ECO:0000256" key="3">
    <source>
        <dbReference type="ARBA" id="ARBA00022536"/>
    </source>
</evidence>
<dbReference type="Gene3D" id="1.10.510.10">
    <property type="entry name" value="Transferase(Phosphotransferase) domain 1"/>
    <property type="match status" value="1"/>
</dbReference>
<evidence type="ECO:0000256" key="5">
    <source>
        <dbReference type="ARBA" id="ARBA00022692"/>
    </source>
</evidence>
<keyword evidence="13" id="KW-0675">Receptor</keyword>
<evidence type="ECO:0000256" key="18">
    <source>
        <dbReference type="PROSITE-ProRule" id="PRU10141"/>
    </source>
</evidence>
<dbReference type="InterPro" id="IPR017441">
    <property type="entry name" value="Protein_kinase_ATP_BS"/>
</dbReference>
<dbReference type="Gene3D" id="3.30.200.20">
    <property type="entry name" value="Phosphorylase Kinase, domain 1"/>
    <property type="match status" value="1"/>
</dbReference>
<dbReference type="GO" id="GO:0004674">
    <property type="term" value="F:protein serine/threonine kinase activity"/>
    <property type="evidence" value="ECO:0007669"/>
    <property type="project" value="UniProtKB-KW"/>
</dbReference>
<protein>
    <recommendedName>
        <fullName evidence="17">Receptor-like serine/threonine-protein kinase</fullName>
        <ecNumber evidence="17">2.7.11.1</ecNumber>
    </recommendedName>
</protein>
<dbReference type="EMBL" id="LS480641">
    <property type="protein sequence ID" value="SPT18374.1"/>
    <property type="molecule type" value="Genomic_DNA"/>
</dbReference>
<evidence type="ECO:0000256" key="7">
    <source>
        <dbReference type="ARBA" id="ARBA00022741"/>
    </source>
</evidence>
<dbReference type="Pfam" id="PF00954">
    <property type="entry name" value="S_locus_glycop"/>
    <property type="match status" value="1"/>
</dbReference>
<keyword evidence="2 17" id="KW-0723">Serine/threonine-protein kinase</keyword>
<dbReference type="InterPro" id="IPR000719">
    <property type="entry name" value="Prot_kinase_dom"/>
</dbReference>
<feature type="domain" description="Protein kinase" evidence="20">
    <location>
        <begin position="574"/>
        <end position="849"/>
    </location>
</feature>
<dbReference type="SUPFAM" id="SSF51110">
    <property type="entry name" value="alpha-D-mannose-specific plant lectins"/>
    <property type="match status" value="1"/>
</dbReference>
<evidence type="ECO:0000256" key="15">
    <source>
        <dbReference type="ARBA" id="ARBA00047899"/>
    </source>
</evidence>
<dbReference type="AlphaFoldDB" id="A0A7H4LID6"/>
<dbReference type="GO" id="GO:0048544">
    <property type="term" value="P:recognition of pollen"/>
    <property type="evidence" value="ECO:0007669"/>
    <property type="project" value="InterPro"/>
</dbReference>
<evidence type="ECO:0000256" key="10">
    <source>
        <dbReference type="ARBA" id="ARBA00022989"/>
    </source>
</evidence>
<dbReference type="InterPro" id="IPR008271">
    <property type="entry name" value="Ser/Thr_kinase_AS"/>
</dbReference>
<dbReference type="InterPro" id="IPR003609">
    <property type="entry name" value="Pan_app"/>
</dbReference>
<dbReference type="Gene3D" id="2.90.10.10">
    <property type="entry name" value="Bulb-type lectin domain"/>
    <property type="match status" value="1"/>
</dbReference>
<dbReference type="PANTHER" id="PTHR47974">
    <property type="entry name" value="OS07G0415500 PROTEIN"/>
    <property type="match status" value="1"/>
</dbReference>
<evidence type="ECO:0000313" key="24">
    <source>
        <dbReference type="Proteomes" id="UP000280104"/>
    </source>
</evidence>
<evidence type="ECO:0000256" key="14">
    <source>
        <dbReference type="ARBA" id="ARBA00023180"/>
    </source>
</evidence>
<feature type="domain" description="Apple" evidence="22">
    <location>
        <begin position="412"/>
        <end position="504"/>
    </location>
</feature>
<dbReference type="SMART" id="SM00220">
    <property type="entry name" value="S_TKc"/>
    <property type="match status" value="1"/>
</dbReference>
<dbReference type="GO" id="GO:0016020">
    <property type="term" value="C:membrane"/>
    <property type="evidence" value="ECO:0007669"/>
    <property type="project" value="UniProtKB-SubCell"/>
</dbReference>
<feature type="domain" description="Bulb-type lectin" evidence="21">
    <location>
        <begin position="90"/>
        <end position="223"/>
    </location>
</feature>
<evidence type="ECO:0000256" key="13">
    <source>
        <dbReference type="ARBA" id="ARBA00023170"/>
    </source>
</evidence>
<dbReference type="InterPro" id="IPR000858">
    <property type="entry name" value="S_locus_glycoprot_dom"/>
</dbReference>
<keyword evidence="8 17" id="KW-0418">Kinase</keyword>
<dbReference type="InterPro" id="IPR011009">
    <property type="entry name" value="Kinase-like_dom_sf"/>
</dbReference>
<dbReference type="InterPro" id="IPR036426">
    <property type="entry name" value="Bulb-type_lectin_dom_sf"/>
</dbReference>
<dbReference type="EC" id="2.7.11.1" evidence="17"/>
<proteinExistence type="inferred from homology"/>
<evidence type="ECO:0000256" key="9">
    <source>
        <dbReference type="ARBA" id="ARBA00022840"/>
    </source>
</evidence>
<dbReference type="SUPFAM" id="SSF56112">
    <property type="entry name" value="Protein kinase-like (PK-like)"/>
    <property type="match status" value="1"/>
</dbReference>
<keyword evidence="4 17" id="KW-0808">Transferase</keyword>
<dbReference type="Pfam" id="PF01453">
    <property type="entry name" value="B_lectin"/>
    <property type="match status" value="1"/>
</dbReference>
<dbReference type="PROSITE" id="PS50011">
    <property type="entry name" value="PROTEIN_KINASE_DOM"/>
    <property type="match status" value="1"/>
</dbReference>
<evidence type="ECO:0000259" key="20">
    <source>
        <dbReference type="PROSITE" id="PS50011"/>
    </source>
</evidence>
<evidence type="ECO:0000256" key="17">
    <source>
        <dbReference type="PIRNR" id="PIRNR000641"/>
    </source>
</evidence>
<dbReference type="SMART" id="SM00473">
    <property type="entry name" value="PAN_AP"/>
    <property type="match status" value="1"/>
</dbReference>
<evidence type="ECO:0000256" key="16">
    <source>
        <dbReference type="ARBA" id="ARBA00048679"/>
    </source>
</evidence>
<dbReference type="CDD" id="cd00028">
    <property type="entry name" value="B_lectin"/>
    <property type="match status" value="1"/>
</dbReference>
<evidence type="ECO:0000259" key="21">
    <source>
        <dbReference type="PROSITE" id="PS50927"/>
    </source>
</evidence>
<keyword evidence="6" id="KW-0732">Signal</keyword>
<accession>A0A7H4LID6</accession>
<keyword evidence="7 17" id="KW-0547">Nucleotide-binding</keyword>